<accession>A0ABZ0IV54</accession>
<evidence type="ECO:0000313" key="3">
    <source>
        <dbReference type="EMBL" id="WOK08024.1"/>
    </source>
</evidence>
<proteinExistence type="predicted"/>
<dbReference type="InterPro" id="IPR051055">
    <property type="entry name" value="PIF1_helicase"/>
</dbReference>
<dbReference type="InterPro" id="IPR010285">
    <property type="entry name" value="DNA_helicase_pif1-like_DEAD"/>
</dbReference>
<dbReference type="InterPro" id="IPR029491">
    <property type="entry name" value="Helicase_HTH"/>
</dbReference>
<dbReference type="CDD" id="cd18809">
    <property type="entry name" value="SF1_C_RecD"/>
    <property type="match status" value="1"/>
</dbReference>
<evidence type="ECO:0000256" key="1">
    <source>
        <dbReference type="SAM" id="MobiDB-lite"/>
    </source>
</evidence>
<dbReference type="RefSeq" id="WP_317490671.1">
    <property type="nucleotide sequence ID" value="NZ_CP136051.1"/>
</dbReference>
<dbReference type="Pfam" id="PF14493">
    <property type="entry name" value="HTH_40"/>
    <property type="match status" value="1"/>
</dbReference>
<dbReference type="Proteomes" id="UP001302349">
    <property type="component" value="Chromosome"/>
</dbReference>
<feature type="region of interest" description="Disordered" evidence="1">
    <location>
        <begin position="622"/>
        <end position="644"/>
    </location>
</feature>
<dbReference type="PANTHER" id="PTHR47642">
    <property type="entry name" value="ATP-DEPENDENT DNA HELICASE"/>
    <property type="match status" value="1"/>
</dbReference>
<feature type="domain" description="AAA+ ATPase" evidence="2">
    <location>
        <begin position="21"/>
        <end position="210"/>
    </location>
</feature>
<keyword evidence="4" id="KW-1185">Reference proteome</keyword>
<name>A0ABZ0IV54_9BACT</name>
<protein>
    <submittedName>
        <fullName evidence="3">Helix-turn-helix domain-containing protein</fullName>
    </submittedName>
</protein>
<dbReference type="SUPFAM" id="SSF52540">
    <property type="entry name" value="P-loop containing nucleoside triphosphate hydrolases"/>
    <property type="match status" value="2"/>
</dbReference>
<reference evidence="3 4" key="1">
    <citation type="journal article" date="2023" name="Microbiol. Resour. Announc.">
        <title>Complete Genome Sequence of Imperialibacter roseus strain P4T.</title>
        <authorList>
            <person name="Tizabi D.R."/>
            <person name="Bachvaroff T."/>
            <person name="Hill R.T."/>
        </authorList>
    </citation>
    <scope>NUCLEOTIDE SEQUENCE [LARGE SCALE GENOMIC DNA]</scope>
    <source>
        <strain evidence="3 4">P4T</strain>
    </source>
</reference>
<evidence type="ECO:0000313" key="4">
    <source>
        <dbReference type="Proteomes" id="UP001302349"/>
    </source>
</evidence>
<dbReference type="EMBL" id="CP136051">
    <property type="protein sequence ID" value="WOK08024.1"/>
    <property type="molecule type" value="Genomic_DNA"/>
</dbReference>
<evidence type="ECO:0000259" key="2">
    <source>
        <dbReference type="SMART" id="SM00382"/>
    </source>
</evidence>
<dbReference type="Gene3D" id="2.30.30.940">
    <property type="match status" value="1"/>
</dbReference>
<dbReference type="PANTHER" id="PTHR47642:SF7">
    <property type="entry name" value="ATP-DEPENDENT DNA HELICASE PIF1"/>
    <property type="match status" value="1"/>
</dbReference>
<dbReference type="Pfam" id="PF05970">
    <property type="entry name" value="PIF1"/>
    <property type="match status" value="1"/>
</dbReference>
<organism evidence="3 4">
    <name type="scientific">Imperialibacter roseus</name>
    <dbReference type="NCBI Taxonomy" id="1324217"/>
    <lineage>
        <taxon>Bacteria</taxon>
        <taxon>Pseudomonadati</taxon>
        <taxon>Bacteroidota</taxon>
        <taxon>Cytophagia</taxon>
        <taxon>Cytophagales</taxon>
        <taxon>Flammeovirgaceae</taxon>
        <taxon>Imperialibacter</taxon>
    </lineage>
</organism>
<gene>
    <name evidence="3" type="ORF">RT717_05185</name>
</gene>
<dbReference type="SMART" id="SM00382">
    <property type="entry name" value="AAA"/>
    <property type="match status" value="1"/>
</dbReference>
<sequence length="742" mass="84612">MKNSDTSNQLFQLAASFVNHTSRHLFLTGKAGTGKTTFLKHIVETTGKNYVVVAPTGVAAINAGGVTMHSFFQLPFGPFLPIKRNWTGQETDGAHDKLSLFQKMKMHSNKRKLMQELQLLIIDEVSMVRADMLDAIDQILRHFRRRFHEPFGGVQVLLIGDLYQLPPVVQDHEWTLLEEHYKSPFFFDAHVMSEASVLRIELQKIYRQTEKDFIGLLNGIRTNTVTREQLAMLNRRFLPDFRIPEGENYITLTSHNHKAHAINEEELLKLPGKTYNFKASVEGEFSDRAYPADEILQLKVGAQVMFIRNDKGEERQYYNGKIGIVKSIDNDKIIVSTPEDNSTIRLVQEEWQNMHYSFNSEKNSIDEKIMGRFKQYPVRLAWAITIHKSQGLTFDKAIIDAGQSFASGQVYVALSRLTNMEGLVLRSAIPPQSILSDDKVNEFVAQSESEESLSPLLKIEQKAFIENKLTTTFQWQTICQEVTDFYKGFDGRQVPNKEEAVELFSKMVQTTLGHKDVADKFLAQLQGLLPHAEQDRYAQLHERMSAAQAYFDKRMAEEVFEPLKAHIASMMKKQRIKKYLKELHALQVQLLARQQLIEQALLLTKGLSEGIDSSQVLQQADKHHREVAEKLPPPPRLPKAKVGDSKQTSMDLFKKGKSIADIAEERGLAVGTIEVHLIDFIKTGELSIFDLVPVEKVEKILPLVQKAENFSATPIKVQLGDDYSYNDIRAVFNHFIWNQSQN</sequence>
<dbReference type="InterPro" id="IPR003593">
    <property type="entry name" value="AAA+_ATPase"/>
</dbReference>
<dbReference type="InterPro" id="IPR027417">
    <property type="entry name" value="P-loop_NTPase"/>
</dbReference>
<dbReference type="Gene3D" id="3.40.50.300">
    <property type="entry name" value="P-loop containing nucleotide triphosphate hydrolases"/>
    <property type="match status" value="2"/>
</dbReference>